<evidence type="ECO:0000256" key="1">
    <source>
        <dbReference type="SAM" id="MobiDB-lite"/>
    </source>
</evidence>
<feature type="region of interest" description="Disordered" evidence="1">
    <location>
        <begin position="23"/>
        <end position="56"/>
    </location>
</feature>
<accession>A0ABQ6L022</accession>
<comment type="caution">
    <text evidence="2">The sequence shown here is derived from an EMBL/GenBank/DDBJ whole genome shotgun (WGS) entry which is preliminary data.</text>
</comment>
<proteinExistence type="predicted"/>
<dbReference type="Proteomes" id="UP001165189">
    <property type="component" value="Unassembled WGS sequence"/>
</dbReference>
<protein>
    <submittedName>
        <fullName evidence="2">Unnamed protein product</fullName>
    </submittedName>
</protein>
<evidence type="ECO:0000313" key="2">
    <source>
        <dbReference type="EMBL" id="GMG51172.1"/>
    </source>
</evidence>
<feature type="compositionally biased region" description="Polar residues" evidence="1">
    <location>
        <begin position="32"/>
        <end position="53"/>
    </location>
</feature>
<sequence length="90" mass="10062">MKTKIEDEKQERQVLYGHAIQRRKGLVRESTGRSATGNPTRNQSRSMQRTEAPNDQVVEVKGDRVITAIVAFVLGHHELNHILASRTAGS</sequence>
<name>A0ABQ6L022_ASPOZ</name>
<reference evidence="2" key="1">
    <citation type="submission" date="2023-04" db="EMBL/GenBank/DDBJ databases">
        <title>Aspergillus oryzae var. brunneus NBRC 4377.</title>
        <authorList>
            <person name="Ichikawa N."/>
            <person name="Sato H."/>
            <person name="Tonouchi N."/>
        </authorList>
    </citation>
    <scope>NUCLEOTIDE SEQUENCE</scope>
    <source>
        <strain evidence="2">NBRC 4377</strain>
    </source>
</reference>
<organism evidence="2 3">
    <name type="scientific">Aspergillus oryzae var. brunneus</name>
    <dbReference type="NCBI Taxonomy" id="332754"/>
    <lineage>
        <taxon>Eukaryota</taxon>
        <taxon>Fungi</taxon>
        <taxon>Dikarya</taxon>
        <taxon>Ascomycota</taxon>
        <taxon>Pezizomycotina</taxon>
        <taxon>Eurotiomycetes</taxon>
        <taxon>Eurotiomycetidae</taxon>
        <taxon>Eurotiales</taxon>
        <taxon>Aspergillaceae</taxon>
        <taxon>Aspergillus</taxon>
        <taxon>Aspergillus subgen. Circumdati</taxon>
    </lineage>
</organism>
<keyword evidence="3" id="KW-1185">Reference proteome</keyword>
<gene>
    <name evidence="2" type="ORF">Aory05_000966000</name>
</gene>
<evidence type="ECO:0000313" key="3">
    <source>
        <dbReference type="Proteomes" id="UP001165189"/>
    </source>
</evidence>
<dbReference type="EMBL" id="BSYB01000046">
    <property type="protein sequence ID" value="GMG51172.1"/>
    <property type="molecule type" value="Genomic_DNA"/>
</dbReference>